<evidence type="ECO:0008006" key="5">
    <source>
        <dbReference type="Google" id="ProtNLM"/>
    </source>
</evidence>
<dbReference type="Pfam" id="PF04938">
    <property type="entry name" value="SIP1"/>
    <property type="match status" value="1"/>
</dbReference>
<evidence type="ECO:0000313" key="3">
    <source>
        <dbReference type="EMBL" id="KAG0563246.1"/>
    </source>
</evidence>
<feature type="region of interest" description="Disordered" evidence="2">
    <location>
        <begin position="1"/>
        <end position="30"/>
    </location>
</feature>
<reference evidence="3" key="1">
    <citation type="submission" date="2020-06" db="EMBL/GenBank/DDBJ databases">
        <title>WGS assembly of Ceratodon purpureus strain R40.</title>
        <authorList>
            <person name="Carey S.B."/>
            <person name="Jenkins J."/>
            <person name="Shu S."/>
            <person name="Lovell J.T."/>
            <person name="Sreedasyam A."/>
            <person name="Maumus F."/>
            <person name="Tiley G.P."/>
            <person name="Fernandez-Pozo N."/>
            <person name="Barry K."/>
            <person name="Chen C."/>
            <person name="Wang M."/>
            <person name="Lipzen A."/>
            <person name="Daum C."/>
            <person name="Saski C.A."/>
            <person name="Payton A.C."/>
            <person name="Mcbreen J.C."/>
            <person name="Conrad R.E."/>
            <person name="Kollar L.M."/>
            <person name="Olsson S."/>
            <person name="Huttunen S."/>
            <person name="Landis J.B."/>
            <person name="Wickett N.J."/>
            <person name="Johnson M.G."/>
            <person name="Rensing S.A."/>
            <person name="Grimwood J."/>
            <person name="Schmutz J."/>
            <person name="Mcdaniel S.F."/>
        </authorList>
    </citation>
    <scope>NUCLEOTIDE SEQUENCE</scope>
    <source>
        <strain evidence="3">R40</strain>
    </source>
</reference>
<dbReference type="Proteomes" id="UP000822688">
    <property type="component" value="Chromosome 8"/>
</dbReference>
<keyword evidence="4" id="KW-1185">Reference proteome</keyword>
<sequence>MEEETGTPDVGDVPQMGLEDAVGCGDGEGRKYTRDEMFAIYWGMGDSYYTRVAEVWAELEPVSQELYEMDVDHGAQKPRHKTVDRRQRGKKAKVASSEECSYEEELLLELGLDVPSQSQSSVSESEVYEDDSEEEVESFQPLAFDVQGEPDFESGEPEDGWEYLRRVKWEFKRCPKVVVAKIDSKKFAEQTPYMPSIPPVPTCAPHLLPSKEWETEFLANFSDLRMKYVETIPEEEKEFNGPLPSIHNQVGWETYCFGKSTSPVEEEAVLSVDDNLATTGEVTGEPTLSAEEQPMSVGEITVEGVQTETVQNSDSVLLPNLDSESDFPALGMTATLSDEELDSSDHPASRKLKDAIEESSMLKPPTKNVSKDRVKRKPSDLKGPNAPLLGILMKLDEVKRAALLRYHIAWLERVDGLPEERAQWLFALSVVVDKPLDAQTMAAYRSLLRRCASLRASKTSAEDEDLHRLNVLITIAGRYFGQAEDALS</sequence>
<dbReference type="PANTHER" id="PTHR12794">
    <property type="entry name" value="GEMIN2"/>
    <property type="match status" value="1"/>
</dbReference>
<feature type="region of interest" description="Disordered" evidence="2">
    <location>
        <begin position="358"/>
        <end position="381"/>
    </location>
</feature>
<evidence type="ECO:0000256" key="2">
    <source>
        <dbReference type="SAM" id="MobiDB-lite"/>
    </source>
</evidence>
<dbReference type="AlphaFoldDB" id="A0A8T0GU85"/>
<dbReference type="Gene3D" id="1.20.58.1070">
    <property type="match status" value="1"/>
</dbReference>
<organism evidence="3 4">
    <name type="scientific">Ceratodon purpureus</name>
    <name type="common">Fire moss</name>
    <name type="synonym">Dicranum purpureum</name>
    <dbReference type="NCBI Taxonomy" id="3225"/>
    <lineage>
        <taxon>Eukaryota</taxon>
        <taxon>Viridiplantae</taxon>
        <taxon>Streptophyta</taxon>
        <taxon>Embryophyta</taxon>
        <taxon>Bryophyta</taxon>
        <taxon>Bryophytina</taxon>
        <taxon>Bryopsida</taxon>
        <taxon>Dicranidae</taxon>
        <taxon>Pseudoditrichales</taxon>
        <taxon>Ditrichaceae</taxon>
        <taxon>Ceratodon</taxon>
    </lineage>
</organism>
<dbReference type="EMBL" id="CM026429">
    <property type="protein sequence ID" value="KAG0563246.1"/>
    <property type="molecule type" value="Genomic_DNA"/>
</dbReference>
<dbReference type="GO" id="GO:0000387">
    <property type="term" value="P:spliceosomal snRNP assembly"/>
    <property type="evidence" value="ECO:0007669"/>
    <property type="project" value="InterPro"/>
</dbReference>
<dbReference type="GO" id="GO:0032797">
    <property type="term" value="C:SMN complex"/>
    <property type="evidence" value="ECO:0007669"/>
    <property type="project" value="TreeGrafter"/>
</dbReference>
<evidence type="ECO:0000256" key="1">
    <source>
        <dbReference type="ARBA" id="ARBA00025758"/>
    </source>
</evidence>
<evidence type="ECO:0000313" key="4">
    <source>
        <dbReference type="Proteomes" id="UP000822688"/>
    </source>
</evidence>
<dbReference type="InterPro" id="IPR035426">
    <property type="entry name" value="Gemin2/Brr1"/>
</dbReference>
<proteinExistence type="inferred from homology"/>
<comment type="similarity">
    <text evidence="1">Belongs to the gemin-2 family.</text>
</comment>
<feature type="compositionally biased region" description="Basic and acidic residues" evidence="2">
    <location>
        <begin position="369"/>
        <end position="380"/>
    </location>
</feature>
<name>A0A8T0GU85_CERPU</name>
<dbReference type="GO" id="GO:0005634">
    <property type="term" value="C:nucleus"/>
    <property type="evidence" value="ECO:0007669"/>
    <property type="project" value="TreeGrafter"/>
</dbReference>
<dbReference type="OrthoDB" id="428895at2759"/>
<feature type="compositionally biased region" description="Basic residues" evidence="2">
    <location>
        <begin position="76"/>
        <end position="93"/>
    </location>
</feature>
<accession>A0A8T0GU85</accession>
<comment type="caution">
    <text evidence="3">The sequence shown here is derived from an EMBL/GenBank/DDBJ whole genome shotgun (WGS) entry which is preliminary data.</text>
</comment>
<feature type="region of interest" description="Disordered" evidence="2">
    <location>
        <begin position="72"/>
        <end position="94"/>
    </location>
</feature>
<protein>
    <recommendedName>
        <fullName evidence="5">Gem-associated protein 2</fullName>
    </recommendedName>
</protein>
<gene>
    <name evidence="3" type="ORF">KC19_8G015500</name>
</gene>
<dbReference type="PANTHER" id="PTHR12794:SF0">
    <property type="entry name" value="GEM-ASSOCIATED PROTEIN 2"/>
    <property type="match status" value="1"/>
</dbReference>